<accession>A0A059FE25</accession>
<comment type="caution">
    <text evidence="4">The sequence shown here is derived from an EMBL/GenBank/DDBJ whole genome shotgun (WGS) entry which is preliminary data.</text>
</comment>
<evidence type="ECO:0000313" key="4">
    <source>
        <dbReference type="EMBL" id="KCZ88890.1"/>
    </source>
</evidence>
<dbReference type="PANTHER" id="PTHR43656">
    <property type="entry name" value="BINDING OXIDOREDUCTASE, PUTATIVE (AFU_ORTHOLOGUE AFUA_2G08260)-RELATED"/>
    <property type="match status" value="1"/>
</dbReference>
<evidence type="ECO:0000313" key="5">
    <source>
        <dbReference type="Proteomes" id="UP000025171"/>
    </source>
</evidence>
<reference evidence="4 5" key="1">
    <citation type="journal article" date="2014" name="Antonie Van Leeuwenhoek">
        <title>Hyphomonas beringensis sp. nov. and Hyphomonas chukchiensis sp. nov., isolated from surface seawater of the Bering Sea and Chukchi Sea.</title>
        <authorList>
            <person name="Li C."/>
            <person name="Lai Q."/>
            <person name="Li G."/>
            <person name="Dong C."/>
            <person name="Wang J."/>
            <person name="Liao Y."/>
            <person name="Shao Z."/>
        </authorList>
    </citation>
    <scope>NUCLEOTIDE SEQUENCE [LARGE SCALE GENOMIC DNA]</scope>
    <source>
        <strain evidence="4 5">MHS-2</strain>
    </source>
</reference>
<gene>
    <name evidence="4" type="ORF">HJO_15274</name>
</gene>
<keyword evidence="1" id="KW-0285">Flavoprotein</keyword>
<dbReference type="AlphaFoldDB" id="A0A059FE25"/>
<dbReference type="EMBL" id="ARYK01000009">
    <property type="protein sequence ID" value="KCZ88890.1"/>
    <property type="molecule type" value="Genomic_DNA"/>
</dbReference>
<dbReference type="CDD" id="cd04733">
    <property type="entry name" value="OYE_like_2_FMN"/>
    <property type="match status" value="1"/>
</dbReference>
<dbReference type="RefSeq" id="WP_035618620.1">
    <property type="nucleotide sequence ID" value="NZ_ARYK01000009.1"/>
</dbReference>
<keyword evidence="2" id="KW-0560">Oxidoreductase</keyword>
<dbReference type="PANTHER" id="PTHR43656:SF2">
    <property type="entry name" value="BINDING OXIDOREDUCTASE, PUTATIVE (AFU_ORTHOLOGUE AFUA_2G08260)-RELATED"/>
    <property type="match status" value="1"/>
</dbReference>
<dbReference type="Pfam" id="PF00724">
    <property type="entry name" value="Oxidored_FMN"/>
    <property type="match status" value="1"/>
</dbReference>
<feature type="domain" description="NADH:flavin oxidoreductase/NADH oxidase N-terminal" evidence="3">
    <location>
        <begin position="7"/>
        <end position="348"/>
    </location>
</feature>
<name>A0A059FE25_9PROT</name>
<dbReference type="SUPFAM" id="SSF51395">
    <property type="entry name" value="FMN-linked oxidoreductases"/>
    <property type="match status" value="1"/>
</dbReference>
<dbReference type="GO" id="GO:0010181">
    <property type="term" value="F:FMN binding"/>
    <property type="evidence" value="ECO:0007669"/>
    <property type="project" value="InterPro"/>
</dbReference>
<dbReference type="Proteomes" id="UP000025171">
    <property type="component" value="Unassembled WGS sequence"/>
</dbReference>
<organism evidence="4 5">
    <name type="scientific">Hyphomonas johnsonii MHS-2</name>
    <dbReference type="NCBI Taxonomy" id="1280950"/>
    <lineage>
        <taxon>Bacteria</taxon>
        <taxon>Pseudomonadati</taxon>
        <taxon>Pseudomonadota</taxon>
        <taxon>Alphaproteobacteria</taxon>
        <taxon>Hyphomonadales</taxon>
        <taxon>Hyphomonadaceae</taxon>
        <taxon>Hyphomonas</taxon>
    </lineage>
</organism>
<dbReference type="InterPro" id="IPR013785">
    <property type="entry name" value="Aldolase_TIM"/>
</dbReference>
<dbReference type="OrthoDB" id="9784632at2"/>
<dbReference type="InterPro" id="IPR001155">
    <property type="entry name" value="OxRdtase_FMN_N"/>
</dbReference>
<protein>
    <submittedName>
        <fullName evidence="4">NADH:flavin oxidoreductase</fullName>
    </submittedName>
</protein>
<evidence type="ECO:0000256" key="1">
    <source>
        <dbReference type="ARBA" id="ARBA00022630"/>
    </source>
</evidence>
<dbReference type="PATRIC" id="fig|1280950.3.peg.3067"/>
<evidence type="ECO:0000256" key="2">
    <source>
        <dbReference type="ARBA" id="ARBA00023002"/>
    </source>
</evidence>
<evidence type="ECO:0000259" key="3">
    <source>
        <dbReference type="Pfam" id="PF00724"/>
    </source>
</evidence>
<dbReference type="GO" id="GO:0016491">
    <property type="term" value="F:oxidoreductase activity"/>
    <property type="evidence" value="ECO:0007669"/>
    <property type="project" value="UniProtKB-KW"/>
</dbReference>
<dbReference type="InterPro" id="IPR051799">
    <property type="entry name" value="NADH_flavin_oxidoreductase"/>
</dbReference>
<dbReference type="Gene3D" id="3.20.20.70">
    <property type="entry name" value="Aldolase class I"/>
    <property type="match status" value="1"/>
</dbReference>
<dbReference type="eggNOG" id="COG1902">
    <property type="taxonomic scope" value="Bacteria"/>
</dbReference>
<dbReference type="STRING" id="1280950.HJO_15274"/>
<keyword evidence="5" id="KW-1185">Reference proteome</keyword>
<sequence>MPATINTPLTLPSALTFPNRLVKAAMTEGLADARNRVTEAHLTLYRRWAEGGAGGLITGNVQIDRHHLERVGNVVIDASTGDDELDGLSRWAEAAKSRGAAFIMQVSHAGRQTPKLVNPRPAAPSPVALGLPGGQFGEPRAMTRDEIRNVVEGFGRATTLAKRAGFDGVQVHAAHGYLLSSFLSPLANRREDDWGGPLENRARLLVDCVREAKVQGGPGFSISVKLNSADFQKGGFSHEDCLAVIDILNGLGVDFVEISGGNYEQPRMMDMEGLEPSFEAPGRASTREREAYFLSYAKSVQARASMPLMVTGGFRTLKGMNAALDAGEADLIGMGRPLCVDTATPARLLAGEIETADRWEAQLRIGPGLFGPNSPIKLIKALNGFGAQGWYYEQLRMLAAGKAPNPKLGVLKAFITHQKRETDTAKAWRAAMP</sequence>
<proteinExistence type="predicted"/>